<dbReference type="RefSeq" id="WP_151756752.1">
    <property type="nucleotide sequence ID" value="NZ_BKZW01000001.1"/>
</dbReference>
<protein>
    <recommendedName>
        <fullName evidence="1">HTH cro/C1-type domain-containing protein</fullName>
    </recommendedName>
</protein>
<dbReference type="InterPro" id="IPR010982">
    <property type="entry name" value="Lambda_DNA-bd_dom_sf"/>
</dbReference>
<name>A0A5J4KHI1_9CHLR</name>
<dbReference type="InterPro" id="IPR011990">
    <property type="entry name" value="TPR-like_helical_dom_sf"/>
</dbReference>
<keyword evidence="3" id="KW-1185">Reference proteome</keyword>
<dbReference type="GO" id="GO:0003677">
    <property type="term" value="F:DNA binding"/>
    <property type="evidence" value="ECO:0007669"/>
    <property type="project" value="InterPro"/>
</dbReference>
<dbReference type="AlphaFoldDB" id="A0A5J4KHI1"/>
<dbReference type="SUPFAM" id="SSF47413">
    <property type="entry name" value="lambda repressor-like DNA-binding domains"/>
    <property type="match status" value="1"/>
</dbReference>
<dbReference type="CDD" id="cd00093">
    <property type="entry name" value="HTH_XRE"/>
    <property type="match status" value="1"/>
</dbReference>
<dbReference type="EMBL" id="BKZW01000001">
    <property type="protein sequence ID" value="GER88914.1"/>
    <property type="molecule type" value="Genomic_DNA"/>
</dbReference>
<accession>A0A5J4KHI1</accession>
<dbReference type="SUPFAM" id="SSF48452">
    <property type="entry name" value="TPR-like"/>
    <property type="match status" value="1"/>
</dbReference>
<evidence type="ECO:0000259" key="1">
    <source>
        <dbReference type="PROSITE" id="PS50943"/>
    </source>
</evidence>
<evidence type="ECO:0000313" key="3">
    <source>
        <dbReference type="Proteomes" id="UP000326912"/>
    </source>
</evidence>
<dbReference type="Pfam" id="PF13560">
    <property type="entry name" value="HTH_31"/>
    <property type="match status" value="1"/>
</dbReference>
<dbReference type="InterPro" id="IPR001387">
    <property type="entry name" value="Cro/C1-type_HTH"/>
</dbReference>
<gene>
    <name evidence="2" type="ORF">KDW_30760</name>
</gene>
<dbReference type="PROSITE" id="PS50943">
    <property type="entry name" value="HTH_CROC1"/>
    <property type="match status" value="1"/>
</dbReference>
<organism evidence="2 3">
    <name type="scientific">Dictyobacter vulcani</name>
    <dbReference type="NCBI Taxonomy" id="2607529"/>
    <lineage>
        <taxon>Bacteria</taxon>
        <taxon>Bacillati</taxon>
        <taxon>Chloroflexota</taxon>
        <taxon>Ktedonobacteria</taxon>
        <taxon>Ktedonobacterales</taxon>
        <taxon>Dictyobacteraceae</taxon>
        <taxon>Dictyobacter</taxon>
    </lineage>
</organism>
<comment type="caution">
    <text evidence="2">The sequence shown here is derived from an EMBL/GenBank/DDBJ whole genome shotgun (WGS) entry which is preliminary data.</text>
</comment>
<sequence>MENKLFGDLVKAYRLQRGWNQQELADRWGFSREYVSLIERGKRKLGQDEQLQRLIDILGIPPEKLEAAGRHMPKMKAAPIQPADGDDALFHAILSPAQATIKLSWIVWNADNSTPDIVTNLEKLVLQLEDAFTKYRGQFVRPAQELEAYAHEMLGKIAFDHLRLPEASLHFQEMLELGEELQDPDIITLAMTHQADLLRKRSRYETSFRRFAMAQPWAMKASPFVRGTWYKVQARAYSVYGDEQSFLRNIDEAQNIVENTPRTLDTLSNQFDLVEVLQEKAQGHTILWQPLKALDIYAITDTLRPFRPLRDMGSYTIVKAQAYTYAGETDEGVKYAIRGLEMAQQYQSKRHISRIQGMYDRLSVTPLGRSAKMKELHTALVEK</sequence>
<dbReference type="SMART" id="SM00530">
    <property type="entry name" value="HTH_XRE"/>
    <property type="match status" value="1"/>
</dbReference>
<reference evidence="2 3" key="1">
    <citation type="submission" date="2019-10" db="EMBL/GenBank/DDBJ databases">
        <title>Dictyobacter vulcani sp. nov., within the class Ktedonobacteria, isolated from soil of volcanic Mt. Zao.</title>
        <authorList>
            <person name="Zheng Y."/>
            <person name="Wang C.M."/>
            <person name="Sakai Y."/>
            <person name="Abe K."/>
            <person name="Yokota A."/>
            <person name="Yabe S."/>
        </authorList>
    </citation>
    <scope>NUCLEOTIDE SEQUENCE [LARGE SCALE GENOMIC DNA]</scope>
    <source>
        <strain evidence="2 3">W12</strain>
    </source>
</reference>
<proteinExistence type="predicted"/>
<dbReference type="Proteomes" id="UP000326912">
    <property type="component" value="Unassembled WGS sequence"/>
</dbReference>
<feature type="domain" description="HTH cro/C1-type" evidence="1">
    <location>
        <begin position="10"/>
        <end position="65"/>
    </location>
</feature>
<dbReference type="Gene3D" id="1.10.260.40">
    <property type="entry name" value="lambda repressor-like DNA-binding domains"/>
    <property type="match status" value="1"/>
</dbReference>
<evidence type="ECO:0000313" key="2">
    <source>
        <dbReference type="EMBL" id="GER88914.1"/>
    </source>
</evidence>